<dbReference type="InterPro" id="IPR000847">
    <property type="entry name" value="LysR_HTH_N"/>
</dbReference>
<dbReference type="SUPFAM" id="SSF46785">
    <property type="entry name" value="Winged helix' DNA-binding domain"/>
    <property type="match status" value="1"/>
</dbReference>
<dbReference type="KEGG" id="sspb:CP982_35655"/>
<keyword evidence="2" id="KW-0805">Transcription regulation</keyword>
<evidence type="ECO:0000256" key="4">
    <source>
        <dbReference type="ARBA" id="ARBA00023163"/>
    </source>
</evidence>
<comment type="similarity">
    <text evidence="1">Belongs to the LysR transcriptional regulatory family.</text>
</comment>
<evidence type="ECO:0000313" key="7">
    <source>
        <dbReference type="EMBL" id="MBB5105362.1"/>
    </source>
</evidence>
<dbReference type="SUPFAM" id="SSF53850">
    <property type="entry name" value="Periplasmic binding protein-like II"/>
    <property type="match status" value="1"/>
</dbReference>
<evidence type="ECO:0000256" key="5">
    <source>
        <dbReference type="SAM" id="MobiDB-lite"/>
    </source>
</evidence>
<dbReference type="Proteomes" id="UP000549009">
    <property type="component" value="Unassembled WGS sequence"/>
</dbReference>
<dbReference type="Pfam" id="PF00126">
    <property type="entry name" value="HTH_1"/>
    <property type="match status" value="1"/>
</dbReference>
<dbReference type="Proteomes" id="UP000326505">
    <property type="component" value="Chromosome"/>
</dbReference>
<evidence type="ECO:0000256" key="3">
    <source>
        <dbReference type="ARBA" id="ARBA00023125"/>
    </source>
</evidence>
<name>A0A5P2XES7_STRST</name>
<keyword evidence="10" id="KW-1185">Reference proteome</keyword>
<dbReference type="GO" id="GO:0032993">
    <property type="term" value="C:protein-DNA complex"/>
    <property type="evidence" value="ECO:0007669"/>
    <property type="project" value="TreeGrafter"/>
</dbReference>
<reference evidence="8 9" key="1">
    <citation type="submission" date="2017-09" db="EMBL/GenBank/DDBJ databases">
        <authorList>
            <person name="Lee N."/>
            <person name="Cho B.-K."/>
        </authorList>
    </citation>
    <scope>NUCLEOTIDE SEQUENCE [LARGE SCALE GENOMIC DNA]</scope>
    <source>
        <strain evidence="8 9">ATCC 27465</strain>
    </source>
</reference>
<dbReference type="GO" id="GO:0003677">
    <property type="term" value="F:DNA binding"/>
    <property type="evidence" value="ECO:0007669"/>
    <property type="project" value="UniProtKB-KW"/>
</dbReference>
<feature type="region of interest" description="Disordered" evidence="5">
    <location>
        <begin position="300"/>
        <end position="321"/>
    </location>
</feature>
<dbReference type="InterPro" id="IPR036390">
    <property type="entry name" value="WH_DNA-bd_sf"/>
</dbReference>
<evidence type="ECO:0000313" key="9">
    <source>
        <dbReference type="Proteomes" id="UP000326505"/>
    </source>
</evidence>
<reference evidence="7 10" key="2">
    <citation type="submission" date="2020-08" db="EMBL/GenBank/DDBJ databases">
        <title>Genomic Encyclopedia of Type Strains, Phase III (KMG-III): the genomes of soil and plant-associated and newly described type strains.</title>
        <authorList>
            <person name="Whitman W."/>
        </authorList>
    </citation>
    <scope>NUCLEOTIDE SEQUENCE [LARGE SCALE GENOMIC DNA]</scope>
    <source>
        <strain evidence="7 10">CECT 3146</strain>
    </source>
</reference>
<evidence type="ECO:0000256" key="1">
    <source>
        <dbReference type="ARBA" id="ARBA00009437"/>
    </source>
</evidence>
<dbReference type="PANTHER" id="PTHR30346">
    <property type="entry name" value="TRANSCRIPTIONAL DUAL REGULATOR HCAR-RELATED"/>
    <property type="match status" value="1"/>
</dbReference>
<dbReference type="EMBL" id="JACHJD010000007">
    <property type="protein sequence ID" value="MBB5105362.1"/>
    <property type="molecule type" value="Genomic_DNA"/>
</dbReference>
<dbReference type="EMBL" id="CP023690">
    <property type="protein sequence ID" value="QEV63383.1"/>
    <property type="molecule type" value="Genomic_DNA"/>
</dbReference>
<sequence length="321" mass="33774">MIDVQRLRVLRAVAEHGSFNRAAAALRLTPSAVSQHVAALERSLGAAVVTRSTRGVALTEPGRVMVDAEAVTAELARARARVDRLAAPRPRLTVATFTSGGRVLLPGALTRFAAEHPQTDLTVLEREPEDSVRLVCEGAADLALAYHFDGPLADGGPDGRPGVVWTPLLDDPLSAVLPDDHPLAARPSVDLAELAAERWVLGCLKTEAYLRRYAALAGFEPVIRGTTTDYFFARSLVAARVGVSLVPSVALAPELPGVRAVPVLPPALTRRIGMATASGRHGHPLAEALARALRAEAGVLDPAVPRDPPGPRALTPRGGGR</sequence>
<dbReference type="Gene3D" id="3.40.190.290">
    <property type="match status" value="1"/>
</dbReference>
<accession>A0A5P2XES7</accession>
<feature type="domain" description="HTH lysR-type" evidence="6">
    <location>
        <begin position="2"/>
        <end position="59"/>
    </location>
</feature>
<gene>
    <name evidence="8" type="ORF">CP982_35655</name>
    <name evidence="7" type="ORF">FHS40_004457</name>
</gene>
<dbReference type="PANTHER" id="PTHR30346:SF29">
    <property type="entry name" value="LYSR SUBSTRATE-BINDING"/>
    <property type="match status" value="1"/>
</dbReference>
<keyword evidence="3 7" id="KW-0238">DNA-binding</keyword>
<evidence type="ECO:0000256" key="2">
    <source>
        <dbReference type="ARBA" id="ARBA00023015"/>
    </source>
</evidence>
<keyword evidence="4" id="KW-0804">Transcription</keyword>
<evidence type="ECO:0000259" key="6">
    <source>
        <dbReference type="PROSITE" id="PS50931"/>
    </source>
</evidence>
<organism evidence="8 9">
    <name type="scientific">Streptomyces spectabilis</name>
    <dbReference type="NCBI Taxonomy" id="68270"/>
    <lineage>
        <taxon>Bacteria</taxon>
        <taxon>Bacillati</taxon>
        <taxon>Actinomycetota</taxon>
        <taxon>Actinomycetes</taxon>
        <taxon>Kitasatosporales</taxon>
        <taxon>Streptomycetaceae</taxon>
        <taxon>Streptomyces</taxon>
    </lineage>
</organism>
<dbReference type="Pfam" id="PF03466">
    <property type="entry name" value="LysR_substrate"/>
    <property type="match status" value="1"/>
</dbReference>
<evidence type="ECO:0000313" key="8">
    <source>
        <dbReference type="EMBL" id="QEV63383.1"/>
    </source>
</evidence>
<evidence type="ECO:0000313" key="10">
    <source>
        <dbReference type="Proteomes" id="UP000549009"/>
    </source>
</evidence>
<dbReference type="GO" id="GO:0003700">
    <property type="term" value="F:DNA-binding transcription factor activity"/>
    <property type="evidence" value="ECO:0007669"/>
    <property type="project" value="InterPro"/>
</dbReference>
<dbReference type="RefSeq" id="WP_150514235.1">
    <property type="nucleotide sequence ID" value="NZ_BMSQ01000006.1"/>
</dbReference>
<dbReference type="AlphaFoldDB" id="A0A5P2XES7"/>
<dbReference type="Gene3D" id="1.10.10.10">
    <property type="entry name" value="Winged helix-like DNA-binding domain superfamily/Winged helix DNA-binding domain"/>
    <property type="match status" value="1"/>
</dbReference>
<dbReference type="OrthoDB" id="4131546at2"/>
<dbReference type="InterPro" id="IPR036388">
    <property type="entry name" value="WH-like_DNA-bd_sf"/>
</dbReference>
<proteinExistence type="inferred from homology"/>
<dbReference type="PROSITE" id="PS50931">
    <property type="entry name" value="HTH_LYSR"/>
    <property type="match status" value="1"/>
</dbReference>
<protein>
    <submittedName>
        <fullName evidence="7">DNA-binding transcriptional LysR family regulator</fullName>
    </submittedName>
    <submittedName>
        <fullName evidence="8">LysR family transcriptional regulator</fullName>
    </submittedName>
</protein>
<dbReference type="InterPro" id="IPR005119">
    <property type="entry name" value="LysR_subst-bd"/>
</dbReference>